<dbReference type="RefSeq" id="WP_204499122.1">
    <property type="nucleotide sequence ID" value="NZ_JAFBDR010000009.1"/>
</dbReference>
<dbReference type="Gene3D" id="2.10.109.10">
    <property type="entry name" value="Umud Fragment, subunit A"/>
    <property type="match status" value="1"/>
</dbReference>
<dbReference type="PROSITE" id="PS00760">
    <property type="entry name" value="SPASE_I_2"/>
    <property type="match status" value="1"/>
</dbReference>
<keyword evidence="5 7" id="KW-0645">Protease</keyword>
<dbReference type="Pfam" id="PF10502">
    <property type="entry name" value="Peptidase_S26"/>
    <property type="match status" value="1"/>
</dbReference>
<dbReference type="EMBL" id="JAFBDR010000009">
    <property type="protein sequence ID" value="MBM7571480.1"/>
    <property type="molecule type" value="Genomic_DNA"/>
</dbReference>
<proteinExistence type="inferred from homology"/>
<name>A0ABS2N049_9BACI</name>
<protein>
    <recommendedName>
        <fullName evidence="4 7">Signal peptidase I</fullName>
        <ecNumber evidence="4 7">3.4.21.89</ecNumber>
    </recommendedName>
</protein>
<dbReference type="PROSITE" id="PS00761">
    <property type="entry name" value="SPASE_I_3"/>
    <property type="match status" value="1"/>
</dbReference>
<dbReference type="PROSITE" id="PS00501">
    <property type="entry name" value="SPASE_I_1"/>
    <property type="match status" value="1"/>
</dbReference>
<dbReference type="InterPro" id="IPR019756">
    <property type="entry name" value="Pept_S26A_signal_pept_1_Ser-AS"/>
</dbReference>
<evidence type="ECO:0000313" key="11">
    <source>
        <dbReference type="Proteomes" id="UP001296943"/>
    </source>
</evidence>
<organism evidence="10 11">
    <name type="scientific">Aquibacillus albus</name>
    <dbReference type="NCBI Taxonomy" id="1168171"/>
    <lineage>
        <taxon>Bacteria</taxon>
        <taxon>Bacillati</taxon>
        <taxon>Bacillota</taxon>
        <taxon>Bacilli</taxon>
        <taxon>Bacillales</taxon>
        <taxon>Bacillaceae</taxon>
        <taxon>Aquibacillus</taxon>
    </lineage>
</organism>
<dbReference type="Proteomes" id="UP001296943">
    <property type="component" value="Unassembled WGS sequence"/>
</dbReference>
<feature type="domain" description="Peptidase S26" evidence="9">
    <location>
        <begin position="8"/>
        <end position="171"/>
    </location>
</feature>
<evidence type="ECO:0000259" key="9">
    <source>
        <dbReference type="Pfam" id="PF10502"/>
    </source>
</evidence>
<comment type="subcellular location">
    <subcellularLocation>
        <location evidence="2">Cell membrane</location>
        <topology evidence="2">Single-pass type II membrane protein</topology>
    </subcellularLocation>
    <subcellularLocation>
        <location evidence="8">Membrane</location>
        <topology evidence="8">Single-pass type II membrane protein</topology>
    </subcellularLocation>
</comment>
<evidence type="ECO:0000256" key="2">
    <source>
        <dbReference type="ARBA" id="ARBA00004401"/>
    </source>
</evidence>
<dbReference type="EC" id="3.4.21.89" evidence="4 7"/>
<sequence length="182" mass="21025">MKKVKVWSIIRVVTIAVLLAVFFRSYLFASYVVDGKSMEPTLYDGNLLMVNKVIYGIKDISRFDVIVFHANEEEDYVKRVIGQPGDHIEYKDDQLYLNGDAIEERYLDPYRTNDGELLTNDFTLEEVTGEMQVPEGKIFVMGDNRRESLDSRAFGFVNIETVVGKVDVRYWPFSELAINFVK</sequence>
<dbReference type="InterPro" id="IPR019757">
    <property type="entry name" value="Pept_S26A_signal_pept_1_Lys-AS"/>
</dbReference>
<dbReference type="InterPro" id="IPR000223">
    <property type="entry name" value="Pept_S26A_signal_pept_1"/>
</dbReference>
<dbReference type="CDD" id="cd06530">
    <property type="entry name" value="S26_SPase_I"/>
    <property type="match status" value="1"/>
</dbReference>
<dbReference type="NCBIfam" id="TIGR02227">
    <property type="entry name" value="sigpep_I_bact"/>
    <property type="match status" value="1"/>
</dbReference>
<dbReference type="InterPro" id="IPR019533">
    <property type="entry name" value="Peptidase_S26"/>
</dbReference>
<accession>A0ABS2N049</accession>
<keyword evidence="6 7" id="KW-0378">Hydrolase</keyword>
<evidence type="ECO:0000256" key="4">
    <source>
        <dbReference type="ARBA" id="ARBA00013208"/>
    </source>
</evidence>
<evidence type="ECO:0000256" key="8">
    <source>
        <dbReference type="RuleBase" id="RU362042"/>
    </source>
</evidence>
<reference evidence="10 11" key="1">
    <citation type="submission" date="2021-01" db="EMBL/GenBank/DDBJ databases">
        <title>Genomic Encyclopedia of Type Strains, Phase IV (KMG-IV): sequencing the most valuable type-strain genomes for metagenomic binning, comparative biology and taxonomic classification.</title>
        <authorList>
            <person name="Goeker M."/>
        </authorList>
    </citation>
    <scope>NUCLEOTIDE SEQUENCE [LARGE SCALE GENOMIC DNA]</scope>
    <source>
        <strain evidence="10 11">DSM 23711</strain>
    </source>
</reference>
<dbReference type="PRINTS" id="PR00727">
    <property type="entry name" value="LEADERPTASE"/>
</dbReference>
<comment type="catalytic activity">
    <reaction evidence="1 7">
        <text>Cleavage of hydrophobic, N-terminal signal or leader sequences from secreted and periplasmic proteins.</text>
        <dbReference type="EC" id="3.4.21.89"/>
    </reaction>
</comment>
<dbReference type="GO" id="GO:0009003">
    <property type="term" value="F:signal peptidase activity"/>
    <property type="evidence" value="ECO:0007669"/>
    <property type="project" value="UniProtKB-EC"/>
</dbReference>
<evidence type="ECO:0000313" key="10">
    <source>
        <dbReference type="EMBL" id="MBM7571480.1"/>
    </source>
</evidence>
<gene>
    <name evidence="10" type="ORF">JOC48_001976</name>
</gene>
<evidence type="ECO:0000256" key="6">
    <source>
        <dbReference type="ARBA" id="ARBA00022801"/>
    </source>
</evidence>
<dbReference type="SUPFAM" id="SSF51306">
    <property type="entry name" value="LexA/Signal peptidase"/>
    <property type="match status" value="1"/>
</dbReference>
<evidence type="ECO:0000256" key="5">
    <source>
        <dbReference type="ARBA" id="ARBA00022670"/>
    </source>
</evidence>
<dbReference type="PANTHER" id="PTHR43390:SF1">
    <property type="entry name" value="CHLOROPLAST PROCESSING PEPTIDASE"/>
    <property type="match status" value="1"/>
</dbReference>
<dbReference type="InterPro" id="IPR019758">
    <property type="entry name" value="Pept_S26A_signal_pept_1_CS"/>
</dbReference>
<evidence type="ECO:0000256" key="3">
    <source>
        <dbReference type="ARBA" id="ARBA00009370"/>
    </source>
</evidence>
<dbReference type="InterPro" id="IPR036286">
    <property type="entry name" value="LexA/Signal_pep-like_sf"/>
</dbReference>
<keyword evidence="11" id="KW-1185">Reference proteome</keyword>
<evidence type="ECO:0000256" key="7">
    <source>
        <dbReference type="RuleBase" id="RU003993"/>
    </source>
</evidence>
<dbReference type="PANTHER" id="PTHR43390">
    <property type="entry name" value="SIGNAL PEPTIDASE I"/>
    <property type="match status" value="1"/>
</dbReference>
<comment type="caution">
    <text evidence="10">The sequence shown here is derived from an EMBL/GenBank/DDBJ whole genome shotgun (WGS) entry which is preliminary data.</text>
</comment>
<evidence type="ECO:0000256" key="1">
    <source>
        <dbReference type="ARBA" id="ARBA00000677"/>
    </source>
</evidence>
<comment type="similarity">
    <text evidence="3 8">Belongs to the peptidase S26 family.</text>
</comment>